<protein>
    <submittedName>
        <fullName evidence="1">Uncharacterized protein</fullName>
    </submittedName>
</protein>
<proteinExistence type="predicted"/>
<sequence length="108" mass="13031">MDTQADHRKEMSNAVYPIDKLFSVETEDERNIRQLYIIKTFLTDDKFTSRLKEHDQGNLVNYIAKRLQENNYDDHFVNRCSWFLHMLELTDDRSLSYYIDRFTTGIVE</sequence>
<accession>A0A8F8KPN9</accession>
<reference evidence="1" key="1">
    <citation type="submission" date="2021-06" db="EMBL/GenBank/DDBJ databases">
        <authorList>
            <person name="Rolland C."/>
        </authorList>
    </citation>
    <scope>NUCLEOTIDE SEQUENCE</scope>
    <source>
        <strain evidence="1">347.936635</strain>
    </source>
</reference>
<dbReference type="EMBL" id="MZ420154">
    <property type="protein sequence ID" value="QYA18505.1"/>
    <property type="molecule type" value="Genomic_DNA"/>
</dbReference>
<gene>
    <name evidence="1" type="ORF">KOM_12_236</name>
</gene>
<name>A0A8F8KPN9_9VIRU</name>
<organism evidence="1">
    <name type="scientific">Clandestinovirus</name>
    <dbReference type="NCBI Taxonomy" id="2831644"/>
    <lineage>
        <taxon>Viruses</taxon>
    </lineage>
</organism>
<evidence type="ECO:0000313" key="1">
    <source>
        <dbReference type="EMBL" id="QYA18505.1"/>
    </source>
</evidence>